<dbReference type="Proteomes" id="UP000030746">
    <property type="component" value="Unassembled WGS sequence"/>
</dbReference>
<keyword evidence="2" id="KW-1185">Reference proteome</keyword>
<proteinExistence type="predicted"/>
<dbReference type="KEGG" id="lgi:LOTGIDRAFT_161258"/>
<sequence>MLISENNPQVTTVLYETLWFRSNAFCARYKYRGFKHGCGQVLNKTAYLHANRSATNHGHEWRQGRKLIFHSRLRQSSQCNNKDVGQGFECQLSLEKELVICIQNLARPSHKYSLAPPPQPQFRHGGRVETKMYPLAFTQPGSNPILAQSESLGAVIT</sequence>
<dbReference type="RefSeq" id="XP_009054832.1">
    <property type="nucleotide sequence ID" value="XM_009056584.1"/>
</dbReference>
<organism evidence="1 2">
    <name type="scientific">Lottia gigantea</name>
    <name type="common">Giant owl limpet</name>
    <dbReference type="NCBI Taxonomy" id="225164"/>
    <lineage>
        <taxon>Eukaryota</taxon>
        <taxon>Metazoa</taxon>
        <taxon>Spiralia</taxon>
        <taxon>Lophotrochozoa</taxon>
        <taxon>Mollusca</taxon>
        <taxon>Gastropoda</taxon>
        <taxon>Patellogastropoda</taxon>
        <taxon>Lottioidea</taxon>
        <taxon>Lottiidae</taxon>
        <taxon>Lottia</taxon>
    </lineage>
</organism>
<reference evidence="1 2" key="1">
    <citation type="journal article" date="2013" name="Nature">
        <title>Insights into bilaterian evolution from three spiralian genomes.</title>
        <authorList>
            <person name="Simakov O."/>
            <person name="Marletaz F."/>
            <person name="Cho S.J."/>
            <person name="Edsinger-Gonzales E."/>
            <person name="Havlak P."/>
            <person name="Hellsten U."/>
            <person name="Kuo D.H."/>
            <person name="Larsson T."/>
            <person name="Lv J."/>
            <person name="Arendt D."/>
            <person name="Savage R."/>
            <person name="Osoegawa K."/>
            <person name="de Jong P."/>
            <person name="Grimwood J."/>
            <person name="Chapman J.A."/>
            <person name="Shapiro H."/>
            <person name="Aerts A."/>
            <person name="Otillar R.P."/>
            <person name="Terry A.Y."/>
            <person name="Boore J.L."/>
            <person name="Grigoriev I.V."/>
            <person name="Lindberg D.R."/>
            <person name="Seaver E.C."/>
            <person name="Weisblat D.A."/>
            <person name="Putnam N.H."/>
            <person name="Rokhsar D.S."/>
        </authorList>
    </citation>
    <scope>NUCLEOTIDE SEQUENCE [LARGE SCALE GENOMIC DNA]</scope>
</reference>
<name>V4ACI8_LOTGI</name>
<gene>
    <name evidence="1" type="ORF">LOTGIDRAFT_161258</name>
</gene>
<evidence type="ECO:0000313" key="2">
    <source>
        <dbReference type="Proteomes" id="UP000030746"/>
    </source>
</evidence>
<dbReference type="EMBL" id="KB201802">
    <property type="protein sequence ID" value="ESO94557.1"/>
    <property type="molecule type" value="Genomic_DNA"/>
</dbReference>
<dbReference type="AlphaFoldDB" id="V4ACI8"/>
<dbReference type="GeneID" id="20238653"/>
<evidence type="ECO:0000313" key="1">
    <source>
        <dbReference type="EMBL" id="ESO94557.1"/>
    </source>
</evidence>
<dbReference type="HOGENOM" id="CLU_1679933_0_0_1"/>
<protein>
    <submittedName>
        <fullName evidence="1">Uncharacterized protein</fullName>
    </submittedName>
</protein>
<dbReference type="CTD" id="20238653"/>
<accession>V4ACI8</accession>